<comment type="caution">
    <text evidence="2">The sequence shown here is derived from an EMBL/GenBank/DDBJ whole genome shotgun (WGS) entry which is preliminary data.</text>
</comment>
<gene>
    <name evidence="2" type="ORF">DIT68_14735</name>
</gene>
<keyword evidence="1" id="KW-0472">Membrane</keyword>
<evidence type="ECO:0000313" key="2">
    <source>
        <dbReference type="EMBL" id="PWH81580.1"/>
    </source>
</evidence>
<dbReference type="InterPro" id="IPR057695">
    <property type="entry name" value="DUF7935"/>
</dbReference>
<dbReference type="OrthoDB" id="1493032at2"/>
<keyword evidence="1" id="KW-1133">Transmembrane helix</keyword>
<reference evidence="2 3" key="2">
    <citation type="submission" date="2018-05" db="EMBL/GenBank/DDBJ databases">
        <authorList>
            <person name="Lanie J.A."/>
            <person name="Ng W.-L."/>
            <person name="Kazmierczak K.M."/>
            <person name="Andrzejewski T.M."/>
            <person name="Davidsen T.M."/>
            <person name="Wayne K.J."/>
            <person name="Tettelin H."/>
            <person name="Glass J.I."/>
            <person name="Rusch D."/>
            <person name="Podicherti R."/>
            <person name="Tsui H.-C.T."/>
            <person name="Winkler M.E."/>
        </authorList>
    </citation>
    <scope>NUCLEOTIDE SEQUENCE [LARGE SCALE GENOMIC DNA]</scope>
    <source>
        <strain evidence="2 3">C305</strain>
    </source>
</reference>
<keyword evidence="1" id="KW-0812">Transmembrane</keyword>
<dbReference type="AlphaFoldDB" id="A0A2U2X1E0"/>
<accession>A0A2U2X1E0</accession>
<dbReference type="RefSeq" id="WP_109360588.1">
    <property type="nucleotide sequence ID" value="NZ_QFRJ01000016.1"/>
</dbReference>
<proteinExistence type="predicted"/>
<evidence type="ECO:0000256" key="1">
    <source>
        <dbReference type="SAM" id="Phobius"/>
    </source>
</evidence>
<dbReference type="EMBL" id="QFRJ01000016">
    <property type="protein sequence ID" value="PWH81580.1"/>
    <property type="molecule type" value="Genomic_DNA"/>
</dbReference>
<evidence type="ECO:0000313" key="3">
    <source>
        <dbReference type="Proteomes" id="UP000245370"/>
    </source>
</evidence>
<organism evidence="2 3">
    <name type="scientific">Brumimicrobium oceani</name>
    <dbReference type="NCBI Taxonomy" id="2100725"/>
    <lineage>
        <taxon>Bacteria</taxon>
        <taxon>Pseudomonadati</taxon>
        <taxon>Bacteroidota</taxon>
        <taxon>Flavobacteriia</taxon>
        <taxon>Flavobacteriales</taxon>
        <taxon>Crocinitomicaceae</taxon>
        <taxon>Brumimicrobium</taxon>
    </lineage>
</organism>
<keyword evidence="3" id="KW-1185">Reference proteome</keyword>
<reference evidence="2 3" key="1">
    <citation type="submission" date="2018-05" db="EMBL/GenBank/DDBJ databases">
        <title>Brumimicrobium oceani sp. nov., isolated from coastal sediment.</title>
        <authorList>
            <person name="Kou Y."/>
        </authorList>
    </citation>
    <scope>NUCLEOTIDE SEQUENCE [LARGE SCALE GENOMIC DNA]</scope>
    <source>
        <strain evidence="2 3">C305</strain>
    </source>
</reference>
<sequence length="173" mass="20124">MEYITYIIVALVPALAVIYIVNIFLKKQGEREITNLNVNLKKERQNFFLEPRMEAYQRIVLLLERINPQSLIMRLHDPNKSAIMLQTELLSNIRNEFDHNVAQQIFISTSSWEMVKKSKEETIKIINVAAQALGEEATSIELSNKIFEIVGELDELPTEITIKLLKEELHRLF</sequence>
<feature type="transmembrane region" description="Helical" evidence="1">
    <location>
        <begin position="6"/>
        <end position="25"/>
    </location>
</feature>
<name>A0A2U2X1E0_9FLAO</name>
<dbReference type="Proteomes" id="UP000245370">
    <property type="component" value="Unassembled WGS sequence"/>
</dbReference>
<protein>
    <submittedName>
        <fullName evidence="2">Uncharacterized protein</fullName>
    </submittedName>
</protein>
<dbReference type="Pfam" id="PF25589">
    <property type="entry name" value="DUF7935"/>
    <property type="match status" value="1"/>
</dbReference>